<dbReference type="CDD" id="cd00037">
    <property type="entry name" value="CLECT"/>
    <property type="match status" value="5"/>
</dbReference>
<dbReference type="PROSITE" id="PS00615">
    <property type="entry name" value="C_TYPE_LECTIN_1"/>
    <property type="match status" value="4"/>
</dbReference>
<organism evidence="3 4">
    <name type="scientific">Mytilus edulis</name>
    <name type="common">Blue mussel</name>
    <dbReference type="NCBI Taxonomy" id="6550"/>
    <lineage>
        <taxon>Eukaryota</taxon>
        <taxon>Metazoa</taxon>
        <taxon>Spiralia</taxon>
        <taxon>Lophotrochozoa</taxon>
        <taxon>Mollusca</taxon>
        <taxon>Bivalvia</taxon>
        <taxon>Autobranchia</taxon>
        <taxon>Pteriomorphia</taxon>
        <taxon>Mytilida</taxon>
        <taxon>Mytiloidea</taxon>
        <taxon>Mytilidae</taxon>
        <taxon>Mytilinae</taxon>
        <taxon>Mytilus</taxon>
    </lineage>
</organism>
<evidence type="ECO:0000313" key="3">
    <source>
        <dbReference type="EMBL" id="CAG2231451.1"/>
    </source>
</evidence>
<dbReference type="InterPro" id="IPR018378">
    <property type="entry name" value="C-type_lectin_CS"/>
</dbReference>
<feature type="domain" description="C-type lectin" evidence="2">
    <location>
        <begin position="264"/>
        <end position="380"/>
    </location>
</feature>
<dbReference type="PANTHER" id="PTHR22803">
    <property type="entry name" value="MANNOSE, PHOSPHOLIPASE, LECTIN RECEPTOR RELATED"/>
    <property type="match status" value="1"/>
</dbReference>
<accession>A0A8S3TIS9</accession>
<dbReference type="SMART" id="SM00034">
    <property type="entry name" value="CLECT"/>
    <property type="match status" value="3"/>
</dbReference>
<reference evidence="3" key="1">
    <citation type="submission" date="2021-03" db="EMBL/GenBank/DDBJ databases">
        <authorList>
            <person name="Bekaert M."/>
        </authorList>
    </citation>
    <scope>NUCLEOTIDE SEQUENCE</scope>
</reference>
<protein>
    <recommendedName>
        <fullName evidence="2">C-type lectin domain-containing protein</fullName>
    </recommendedName>
</protein>
<feature type="domain" description="C-type lectin" evidence="2">
    <location>
        <begin position="1"/>
        <end position="55"/>
    </location>
</feature>
<dbReference type="Proteomes" id="UP000683360">
    <property type="component" value="Unassembled WGS sequence"/>
</dbReference>
<keyword evidence="1" id="KW-1015">Disulfide bond</keyword>
<comment type="caution">
    <text evidence="3">The sequence shown here is derived from an EMBL/GenBank/DDBJ whole genome shotgun (WGS) entry which is preliminary data.</text>
</comment>
<feature type="domain" description="C-type lectin" evidence="2">
    <location>
        <begin position="50"/>
        <end position="168"/>
    </location>
</feature>
<dbReference type="InterPro" id="IPR016187">
    <property type="entry name" value="CTDL_fold"/>
</dbReference>
<gene>
    <name evidence="3" type="ORF">MEDL_44247</name>
</gene>
<dbReference type="InterPro" id="IPR050111">
    <property type="entry name" value="C-type_lectin/snaclec_domain"/>
</dbReference>
<evidence type="ECO:0000313" key="4">
    <source>
        <dbReference type="Proteomes" id="UP000683360"/>
    </source>
</evidence>
<evidence type="ECO:0000256" key="1">
    <source>
        <dbReference type="ARBA" id="ARBA00023157"/>
    </source>
</evidence>
<proteinExistence type="predicted"/>
<feature type="domain" description="C-type lectin" evidence="2">
    <location>
        <begin position="375"/>
        <end position="459"/>
    </location>
</feature>
<dbReference type="InterPro" id="IPR001304">
    <property type="entry name" value="C-type_lectin-like"/>
</dbReference>
<name>A0A8S3TIS9_MYTED</name>
<sequence length="476" mass="55107">MWTWAQSDQPFNFTDWYPNVPDNKARNENCLHMYAAYNLKWNDATCTGLYRFICEQDHELFNWLDAEFSCRAHNARLAEVQSKEQSTFLVNMCKTKGPGISYWLGGRDDVVEGRWMWAQTDQVFNFTDWYPGLPDNIARNENCLHMYAPYKLKWNDVTCAGLYRFICEKDCRAHNARLAEVQSKEQSTFLVNMCRTEGPGISYWLGGRDDVVEGRWMWAQTDQVFNFTDWYPNIPDNVAGNENCLHMYAPWKLKWNDVTCAGLYRFICEKDHESFNWLDAQSSCRAHNSRLAEVQSKAQSDLLKNLAKTNGPGQSYWLGGRDDIIEGIWMWASTDSVFNYTDWYPGQPSGGSENCLHMHAPYGLKWNDATCTNGYRFICEKDHETFDWFVSQSSCRAHNARLAEVETKAQSDTLINLAKTNGPGQSYWLGGRDDVIEGVWMWASTDRAFNYTDWYQVNQITAVATKIVYICMQGLV</sequence>
<keyword evidence="4" id="KW-1185">Reference proteome</keyword>
<dbReference type="SUPFAM" id="SSF56436">
    <property type="entry name" value="C-type lectin-like"/>
    <property type="match status" value="5"/>
</dbReference>
<dbReference type="InterPro" id="IPR016186">
    <property type="entry name" value="C-type_lectin-like/link_sf"/>
</dbReference>
<feature type="domain" description="C-type lectin" evidence="2">
    <location>
        <begin position="163"/>
        <end position="269"/>
    </location>
</feature>
<dbReference type="EMBL" id="CAJPWZ010002145">
    <property type="protein sequence ID" value="CAG2231451.1"/>
    <property type="molecule type" value="Genomic_DNA"/>
</dbReference>
<evidence type="ECO:0000259" key="2">
    <source>
        <dbReference type="PROSITE" id="PS50041"/>
    </source>
</evidence>
<dbReference type="PROSITE" id="PS50041">
    <property type="entry name" value="C_TYPE_LECTIN_2"/>
    <property type="match status" value="5"/>
</dbReference>
<dbReference type="Pfam" id="PF00059">
    <property type="entry name" value="Lectin_C"/>
    <property type="match status" value="4"/>
</dbReference>
<dbReference type="OrthoDB" id="6083555at2759"/>
<dbReference type="AlphaFoldDB" id="A0A8S3TIS9"/>
<dbReference type="Gene3D" id="3.10.100.10">
    <property type="entry name" value="Mannose-Binding Protein A, subunit A"/>
    <property type="match status" value="5"/>
</dbReference>